<feature type="signal peptide" evidence="1">
    <location>
        <begin position="1"/>
        <end position="18"/>
    </location>
</feature>
<sequence length="124" mass="14123">MKLSSFFVAAMVITSANAGLLDDIRQGAGNIRDRLVSFSRHHHLRTRSLKYFDNTNIEEYLTQTTVNDDLTEKDLDGVIMLEGVDYKAIMELIGYMYGCFSKFVEIESEYLKHTRASTKGFPLS</sequence>
<dbReference type="EMBL" id="JAFCIX010000575">
    <property type="protein sequence ID" value="KAH6586281.1"/>
    <property type="molecule type" value="Genomic_DNA"/>
</dbReference>
<comment type="caution">
    <text evidence="2">The sequence shown here is derived from an EMBL/GenBank/DDBJ whole genome shotgun (WGS) entry which is preliminary data.</text>
</comment>
<gene>
    <name evidence="2" type="ORF">BASA50_000745</name>
</gene>
<proteinExistence type="predicted"/>
<reference evidence="2 3" key="1">
    <citation type="submission" date="2021-02" db="EMBL/GenBank/DDBJ databases">
        <title>Variation within the Batrachochytrium salamandrivorans European outbreak.</title>
        <authorList>
            <person name="Kelly M."/>
            <person name="Pasmans F."/>
            <person name="Shea T.P."/>
            <person name="Munoz J.F."/>
            <person name="Carranza S."/>
            <person name="Cuomo C.A."/>
            <person name="Martel A."/>
        </authorList>
    </citation>
    <scope>NUCLEOTIDE SEQUENCE [LARGE SCALE GENOMIC DNA]</scope>
    <source>
        <strain evidence="2 3">AMFP18/2</strain>
    </source>
</reference>
<feature type="chain" id="PRO_5045199359" description="RxLR effector protein" evidence="1">
    <location>
        <begin position="19"/>
        <end position="124"/>
    </location>
</feature>
<evidence type="ECO:0000256" key="1">
    <source>
        <dbReference type="SAM" id="SignalP"/>
    </source>
</evidence>
<organism evidence="2 3">
    <name type="scientific">Batrachochytrium salamandrivorans</name>
    <dbReference type="NCBI Taxonomy" id="1357716"/>
    <lineage>
        <taxon>Eukaryota</taxon>
        <taxon>Fungi</taxon>
        <taxon>Fungi incertae sedis</taxon>
        <taxon>Chytridiomycota</taxon>
        <taxon>Chytridiomycota incertae sedis</taxon>
        <taxon>Chytridiomycetes</taxon>
        <taxon>Rhizophydiales</taxon>
        <taxon>Rhizophydiales incertae sedis</taxon>
        <taxon>Batrachochytrium</taxon>
    </lineage>
</organism>
<keyword evidence="1" id="KW-0732">Signal</keyword>
<evidence type="ECO:0008006" key="4">
    <source>
        <dbReference type="Google" id="ProtNLM"/>
    </source>
</evidence>
<evidence type="ECO:0000313" key="3">
    <source>
        <dbReference type="Proteomes" id="UP001648503"/>
    </source>
</evidence>
<accession>A0ABQ8ETF9</accession>
<dbReference type="Proteomes" id="UP001648503">
    <property type="component" value="Unassembled WGS sequence"/>
</dbReference>
<protein>
    <recommendedName>
        <fullName evidence="4">RxLR effector protein</fullName>
    </recommendedName>
</protein>
<name>A0ABQ8ETF9_9FUNG</name>
<evidence type="ECO:0000313" key="2">
    <source>
        <dbReference type="EMBL" id="KAH6586281.1"/>
    </source>
</evidence>
<keyword evidence="3" id="KW-1185">Reference proteome</keyword>